<proteinExistence type="predicted"/>
<dbReference type="Proteomes" id="UP000663623">
    <property type="component" value="Chromosome"/>
</dbReference>
<keyword evidence="2" id="KW-1185">Reference proteome</keyword>
<evidence type="ECO:0000313" key="1">
    <source>
        <dbReference type="EMBL" id="BCS80618.1"/>
    </source>
</evidence>
<protein>
    <submittedName>
        <fullName evidence="1">Uncharacterized protein</fullName>
    </submittedName>
</protein>
<dbReference type="EMBL" id="AP024480">
    <property type="protein sequence ID" value="BCS80618.1"/>
    <property type="molecule type" value="Genomic_DNA"/>
</dbReference>
<gene>
    <name evidence="1" type="ORF">CaldiYA01_05780</name>
</gene>
<reference evidence="1 2" key="1">
    <citation type="submission" date="2021-02" db="EMBL/GenBank/DDBJ databases">
        <title>Nitrogen-fixing ability and nitrogen fixation related genes of thermophilic fermentative bacteria in the genus Caldicellulosiruptor.</title>
        <authorList>
            <person name="Chen Y."/>
            <person name="Nishihara A."/>
            <person name="Haruta S."/>
        </authorList>
    </citation>
    <scope>NUCLEOTIDE SEQUENCE [LARGE SCALE GENOMIC DNA]</scope>
    <source>
        <strain evidence="1 2">YA01</strain>
    </source>
</reference>
<organism evidence="1 2">
    <name type="scientific">Caldicellulosiruptor diazotrophicus</name>
    <dbReference type="NCBI Taxonomy" id="2806205"/>
    <lineage>
        <taxon>Bacteria</taxon>
        <taxon>Bacillati</taxon>
        <taxon>Bacillota</taxon>
        <taxon>Bacillota incertae sedis</taxon>
        <taxon>Caldicellulosiruptorales</taxon>
        <taxon>Caldicellulosiruptoraceae</taxon>
        <taxon>Caldicellulosiruptor</taxon>
    </lineage>
</organism>
<sequence length="76" mass="8712">MNNKNLSKTAKILGVSRQTVRRAIYGPLEDKSRKPKTCPRKLSSELEKPISQEAKRTGFKNTYVFHFICSENAELK</sequence>
<evidence type="ECO:0000313" key="2">
    <source>
        <dbReference type="Proteomes" id="UP000663623"/>
    </source>
</evidence>
<accession>A0ABM7NKK2</accession>
<name>A0ABM7NKK2_9FIRM</name>